<proteinExistence type="predicted"/>
<dbReference type="EMBL" id="OU892279">
    <property type="protein sequence ID" value="CAG9765869.1"/>
    <property type="molecule type" value="Genomic_DNA"/>
</dbReference>
<name>A0A9N9ML27_9CUCU</name>
<keyword evidence="2" id="KW-1185">Reference proteome</keyword>
<organism evidence="1 2">
    <name type="scientific">Ceutorhynchus assimilis</name>
    <name type="common">cabbage seed weevil</name>
    <dbReference type="NCBI Taxonomy" id="467358"/>
    <lineage>
        <taxon>Eukaryota</taxon>
        <taxon>Metazoa</taxon>
        <taxon>Ecdysozoa</taxon>
        <taxon>Arthropoda</taxon>
        <taxon>Hexapoda</taxon>
        <taxon>Insecta</taxon>
        <taxon>Pterygota</taxon>
        <taxon>Neoptera</taxon>
        <taxon>Endopterygota</taxon>
        <taxon>Coleoptera</taxon>
        <taxon>Polyphaga</taxon>
        <taxon>Cucujiformia</taxon>
        <taxon>Curculionidae</taxon>
        <taxon>Ceutorhynchinae</taxon>
        <taxon>Ceutorhynchus</taxon>
    </lineage>
</organism>
<reference evidence="1" key="1">
    <citation type="submission" date="2022-01" db="EMBL/GenBank/DDBJ databases">
        <authorList>
            <person name="King R."/>
        </authorList>
    </citation>
    <scope>NUCLEOTIDE SEQUENCE</scope>
</reference>
<gene>
    <name evidence="1" type="ORF">CEUTPL_LOCUS6469</name>
</gene>
<protein>
    <submittedName>
        <fullName evidence="1">Uncharacterized protein</fullName>
    </submittedName>
</protein>
<accession>A0A9N9ML27</accession>
<sequence>MIDIDQPDPSCRQFLSTETSAIRADIATPSGTITSANMKKSPTNFVS</sequence>
<evidence type="ECO:0000313" key="1">
    <source>
        <dbReference type="EMBL" id="CAG9765869.1"/>
    </source>
</evidence>
<dbReference type="Proteomes" id="UP001152799">
    <property type="component" value="Chromosome 3"/>
</dbReference>
<dbReference type="AlphaFoldDB" id="A0A9N9ML27"/>
<evidence type="ECO:0000313" key="2">
    <source>
        <dbReference type="Proteomes" id="UP001152799"/>
    </source>
</evidence>